<evidence type="ECO:0000259" key="6">
    <source>
        <dbReference type="PROSITE" id="PS50893"/>
    </source>
</evidence>
<dbReference type="GO" id="GO:0016887">
    <property type="term" value="F:ATP hydrolysis activity"/>
    <property type="evidence" value="ECO:0007669"/>
    <property type="project" value="InterPro"/>
</dbReference>
<dbReference type="PROSITE" id="PS50893">
    <property type="entry name" value="ABC_TRANSPORTER_2"/>
    <property type="match status" value="2"/>
</dbReference>
<dbReference type="InterPro" id="IPR058770">
    <property type="entry name" value="PWI_ABCF3"/>
</dbReference>
<dbReference type="FunFam" id="3.40.50.300:FF:000104">
    <property type="entry name" value="ATP-binding cassette sub-family F member 3"/>
    <property type="match status" value="1"/>
</dbReference>
<keyword evidence="1" id="KW-0677">Repeat</keyword>
<evidence type="ECO:0000256" key="3">
    <source>
        <dbReference type="ARBA" id="ARBA00022840"/>
    </source>
</evidence>
<feature type="domain" description="ABC transporter" evidence="6">
    <location>
        <begin position="507"/>
        <end position="716"/>
    </location>
</feature>
<reference evidence="7" key="1">
    <citation type="submission" date="2021-01" db="UniProtKB">
        <authorList>
            <consortium name="EnsemblPlants"/>
        </authorList>
    </citation>
    <scope>IDENTIFICATION</scope>
</reference>
<dbReference type="InterPro" id="IPR003593">
    <property type="entry name" value="AAA+_ATPase"/>
</dbReference>
<dbReference type="InterPro" id="IPR003439">
    <property type="entry name" value="ABC_transporter-like_ATP-bd"/>
</dbReference>
<dbReference type="PROSITE" id="PS00211">
    <property type="entry name" value="ABC_TRANSPORTER_1"/>
    <property type="match status" value="2"/>
</dbReference>
<dbReference type="InterPro" id="IPR017871">
    <property type="entry name" value="ABC_transporter-like_CS"/>
</dbReference>
<dbReference type="AlphaFoldDB" id="A0A7N0TQX1"/>
<evidence type="ECO:0000313" key="7">
    <source>
        <dbReference type="EnsemblPlants" id="Kaladp0042s0364.1.v1.1"/>
    </source>
</evidence>
<dbReference type="CDD" id="cd03221">
    <property type="entry name" value="ABCF_EF-3"/>
    <property type="match status" value="2"/>
</dbReference>
<feature type="domain" description="ABC transporter" evidence="6">
    <location>
        <begin position="176"/>
        <end position="439"/>
    </location>
</feature>
<dbReference type="Pfam" id="PF00005">
    <property type="entry name" value="ABC_tran"/>
    <property type="match status" value="2"/>
</dbReference>
<dbReference type="EnsemblPlants" id="Kaladp0042s0364.1.v1.1">
    <property type="protein sequence ID" value="Kaladp0042s0364.1.v1.1"/>
    <property type="gene ID" value="Kaladp0042s0364.v1.1"/>
</dbReference>
<evidence type="ECO:0000256" key="5">
    <source>
        <dbReference type="ARBA" id="ARBA00061344"/>
    </source>
</evidence>
<sequence>MTEVVSNAVYEVIGRRVYDLDQPIIDYIVNVLADEDFDFGLEGEGAFEAIGELLVDSGCVDDVSQCRFVCSKLSERFGKEGLFKPKPAVRSLLAPLRMFDGMDEEEAPKKKQEVIDGPVLTERDRAKIERRKRKDERQREMQYQMHLAEMEATKAGMPVVCVSHDGGGVGPNIKDLHLINFSVSVGGRELIVDGSVTLSFGRHYGLVGRNGTGKTTFLRHLAMHAIDGIPKNCQILHVEQEVVGDNTTALQCVLNTDIERIQLLEEETRLLAQQRDLEMDSEAAKSGGELNGGVSKDVISQRLEQIYKRLEVIDADSAEARAASILAGLSFTPEMQQKPTKTFSGGWRMRIALARALFIEPDLLLLDEPTNHLDLHAVLWLEAYLLKWKKTFIVVSHAREFLNTVVTDILHLQNQKLTAYKGDYDTFERTREEQMKNQQKAFEANERSRAHMQTFIDKFRYNAKRASLVQSRIKALDRLGFVDEVVNDPDYKFEFPTPDDRPGPPIISFSDASFGYPGGPILFKNLNFGIDLDSRIAMVGPNGIGKSTILKLIAGELQPSSGTVFRSAKVRIAVFSQHHVDGLDLSSNPLLYMMRCYPGVPEQKLRSHLGSLGVTGNLALQPMYTLSGGQKSRVAFAKITFKKPHIILLDEPSNHLDLDAVEALIQGLVLFQGGVLMVSHDEHLISGSVDELWVVSDGRVTPFHGTFADYKKMLQSSS</sequence>
<evidence type="ECO:0000256" key="1">
    <source>
        <dbReference type="ARBA" id="ARBA00022737"/>
    </source>
</evidence>
<evidence type="ECO:0000313" key="8">
    <source>
        <dbReference type="Proteomes" id="UP000594263"/>
    </source>
</evidence>
<keyword evidence="8" id="KW-1185">Reference proteome</keyword>
<comment type="similarity">
    <text evidence="5">Belongs to the ABC transporter superfamily. ABCF family. EF3 (TC 3.A.1.121) subfamily.</text>
</comment>
<dbReference type="OMA" id="CTHIADI"/>
<dbReference type="InterPro" id="IPR032781">
    <property type="entry name" value="ABC_tran_Xtn"/>
</dbReference>
<accession>A0A7N0TQX1</accession>
<keyword evidence="2" id="KW-0547">Nucleotide-binding</keyword>
<keyword evidence="3" id="KW-0067">ATP-binding</keyword>
<dbReference type="Proteomes" id="UP000594263">
    <property type="component" value="Unplaced"/>
</dbReference>
<dbReference type="PANTHER" id="PTHR19211">
    <property type="entry name" value="ATP-BINDING TRANSPORT PROTEIN-RELATED"/>
    <property type="match status" value="1"/>
</dbReference>
<dbReference type="GO" id="GO:0005524">
    <property type="term" value="F:ATP binding"/>
    <property type="evidence" value="ECO:0007669"/>
    <property type="project" value="UniProtKB-KW"/>
</dbReference>
<organism evidence="7 8">
    <name type="scientific">Kalanchoe fedtschenkoi</name>
    <name type="common">Lavender scallops</name>
    <name type="synonym">South American air plant</name>
    <dbReference type="NCBI Taxonomy" id="63787"/>
    <lineage>
        <taxon>Eukaryota</taxon>
        <taxon>Viridiplantae</taxon>
        <taxon>Streptophyta</taxon>
        <taxon>Embryophyta</taxon>
        <taxon>Tracheophyta</taxon>
        <taxon>Spermatophyta</taxon>
        <taxon>Magnoliopsida</taxon>
        <taxon>eudicotyledons</taxon>
        <taxon>Gunneridae</taxon>
        <taxon>Pentapetalae</taxon>
        <taxon>Saxifragales</taxon>
        <taxon>Crassulaceae</taxon>
        <taxon>Kalanchoe</taxon>
    </lineage>
</organism>
<dbReference type="Gramene" id="Kaladp0042s0364.1.v1.1">
    <property type="protein sequence ID" value="Kaladp0042s0364.1.v1.1"/>
    <property type="gene ID" value="Kaladp0042s0364.v1.1"/>
</dbReference>
<proteinExistence type="inferred from homology"/>
<evidence type="ECO:0000256" key="4">
    <source>
        <dbReference type="ARBA" id="ARBA00022990"/>
    </source>
</evidence>
<dbReference type="SUPFAM" id="SSF52540">
    <property type="entry name" value="P-loop containing nucleoside triphosphate hydrolases"/>
    <property type="match status" value="2"/>
</dbReference>
<dbReference type="Pfam" id="PF26051">
    <property type="entry name" value="PWI_ABCF3"/>
    <property type="match status" value="1"/>
</dbReference>
<dbReference type="Pfam" id="PF12848">
    <property type="entry name" value="ABC_tran_Xtn"/>
    <property type="match status" value="1"/>
</dbReference>
<name>A0A7N0TQX1_KALFE</name>
<dbReference type="GO" id="GO:0042742">
    <property type="term" value="P:defense response to bacterium"/>
    <property type="evidence" value="ECO:0007669"/>
    <property type="project" value="EnsemblPlants"/>
</dbReference>
<dbReference type="PANTHER" id="PTHR19211:SF117">
    <property type="entry name" value="ATP-BINDING CASSETTE SUB-FAMILY F MEMBER 3"/>
    <property type="match status" value="1"/>
</dbReference>
<dbReference type="InterPro" id="IPR027417">
    <property type="entry name" value="P-loop_NTPase"/>
</dbReference>
<dbReference type="FunFam" id="3.40.50.300:FF:001135">
    <property type="entry name" value="ABC transporter F family member 3"/>
    <property type="match status" value="1"/>
</dbReference>
<keyword evidence="4" id="KW-0007">Acetylation</keyword>
<protein>
    <recommendedName>
        <fullName evidence="6">ABC transporter domain-containing protein</fullName>
    </recommendedName>
</protein>
<evidence type="ECO:0000256" key="2">
    <source>
        <dbReference type="ARBA" id="ARBA00022741"/>
    </source>
</evidence>
<dbReference type="Gene3D" id="3.40.50.300">
    <property type="entry name" value="P-loop containing nucleotide triphosphate hydrolases"/>
    <property type="match status" value="2"/>
</dbReference>
<dbReference type="InterPro" id="IPR050611">
    <property type="entry name" value="ABCF"/>
</dbReference>
<dbReference type="SMART" id="SM00382">
    <property type="entry name" value="AAA"/>
    <property type="match status" value="2"/>
</dbReference>